<reference evidence="9 10" key="1">
    <citation type="submission" date="2010-10" db="EMBL/GenBank/DDBJ databases">
        <authorList>
            <consortium name="The Broad Institute Genome Sequencing Platform"/>
            <person name="Ward D."/>
            <person name="Earl A."/>
            <person name="Feldgarden M."/>
            <person name="Young S.K."/>
            <person name="Gargeya S."/>
            <person name="Zeng Q."/>
            <person name="Alvarado L."/>
            <person name="Berlin A."/>
            <person name="Bochicchio J."/>
            <person name="Chapman S.B."/>
            <person name="Chen Z."/>
            <person name="Freedman E."/>
            <person name="Gellesch M."/>
            <person name="Goldberg J."/>
            <person name="Griggs A."/>
            <person name="Gujja S."/>
            <person name="Heilman E."/>
            <person name="Heiman D."/>
            <person name="Howarth C."/>
            <person name="Mehta T."/>
            <person name="Neiman D."/>
            <person name="Pearson M."/>
            <person name="Roberts A."/>
            <person name="Saif S."/>
            <person name="Shea T."/>
            <person name="Shenoy N."/>
            <person name="Sisk P."/>
            <person name="Stolte C."/>
            <person name="Sykes S."/>
            <person name="White J."/>
            <person name="Yandava C."/>
            <person name="Allen-Vercoe E."/>
            <person name="Sibley C."/>
            <person name="Ambrose C.E."/>
            <person name="Strauss J."/>
            <person name="Daigneault M."/>
            <person name="Haas B."/>
            <person name="Nusbaum C."/>
            <person name="Birren B."/>
        </authorList>
    </citation>
    <scope>NUCLEOTIDE SEQUENCE [LARGE SCALE GENOMIC DNA]</scope>
    <source>
        <strain evidence="9 10">3_1_6</strain>
    </source>
</reference>
<comment type="pathway">
    <text evidence="1 7">Cell wall biogenesis; peptidoglycan biosynthesis.</text>
</comment>
<accession>E5Y3K2</accession>
<dbReference type="eggNOG" id="COG3034">
    <property type="taxonomic scope" value="Bacteria"/>
</dbReference>
<dbReference type="SUPFAM" id="SSF141523">
    <property type="entry name" value="L,D-transpeptidase catalytic domain-like"/>
    <property type="match status" value="1"/>
</dbReference>
<dbReference type="PROSITE" id="PS52029">
    <property type="entry name" value="LD_TPASE"/>
    <property type="match status" value="1"/>
</dbReference>
<proteinExistence type="inferred from homology"/>
<evidence type="ECO:0000256" key="7">
    <source>
        <dbReference type="PROSITE-ProRule" id="PRU01373"/>
    </source>
</evidence>
<dbReference type="HOGENOM" id="CLU_914408_0_0_7"/>
<dbReference type="RefSeq" id="WP_016360723.1">
    <property type="nucleotide sequence ID" value="NZ_KE150238.1"/>
</dbReference>
<keyword evidence="4 7" id="KW-0133">Cell shape</keyword>
<evidence type="ECO:0000313" key="9">
    <source>
        <dbReference type="EMBL" id="EFV45398.2"/>
    </source>
</evidence>
<dbReference type="GO" id="GO:0016740">
    <property type="term" value="F:transferase activity"/>
    <property type="evidence" value="ECO:0007669"/>
    <property type="project" value="UniProtKB-KW"/>
</dbReference>
<dbReference type="Gene3D" id="2.40.440.10">
    <property type="entry name" value="L,D-transpeptidase catalytic domain-like"/>
    <property type="match status" value="1"/>
</dbReference>
<dbReference type="GO" id="GO:0008360">
    <property type="term" value="P:regulation of cell shape"/>
    <property type="evidence" value="ECO:0007669"/>
    <property type="project" value="UniProtKB-UniRule"/>
</dbReference>
<dbReference type="AlphaFoldDB" id="E5Y3K2"/>
<keyword evidence="3" id="KW-0808">Transferase</keyword>
<keyword evidence="6 7" id="KW-0961">Cell wall biogenesis/degradation</keyword>
<feature type="active site" description="Nucleophile" evidence="7">
    <location>
        <position position="143"/>
    </location>
</feature>
<dbReference type="Proteomes" id="UP000006034">
    <property type="component" value="Unassembled WGS sequence"/>
</dbReference>
<evidence type="ECO:0000256" key="4">
    <source>
        <dbReference type="ARBA" id="ARBA00022960"/>
    </source>
</evidence>
<dbReference type="InterPro" id="IPR038063">
    <property type="entry name" value="Transpep_catalytic_dom"/>
</dbReference>
<dbReference type="UniPathway" id="UPA00219"/>
<feature type="active site" description="Proton donor/acceptor" evidence="7">
    <location>
        <position position="129"/>
    </location>
</feature>
<dbReference type="PANTHER" id="PTHR36699:SF1">
    <property type="entry name" value="L,D-TRANSPEPTIDASE YAFK-RELATED"/>
    <property type="match status" value="1"/>
</dbReference>
<gene>
    <name evidence="9" type="ORF">HMPREF0179_00763</name>
</gene>
<name>E5Y3K2_BILW3</name>
<organism evidence="9 10">
    <name type="scientific">Bilophila wadsworthia (strain 3_1_6)</name>
    <dbReference type="NCBI Taxonomy" id="563192"/>
    <lineage>
        <taxon>Bacteria</taxon>
        <taxon>Pseudomonadati</taxon>
        <taxon>Thermodesulfobacteriota</taxon>
        <taxon>Desulfovibrionia</taxon>
        <taxon>Desulfovibrionales</taxon>
        <taxon>Desulfovibrionaceae</taxon>
        <taxon>Bilophila</taxon>
    </lineage>
</organism>
<dbReference type="OrthoDB" id="9809748at2"/>
<comment type="caution">
    <text evidence="9">The sequence shown here is derived from an EMBL/GenBank/DDBJ whole genome shotgun (WGS) entry which is preliminary data.</text>
</comment>
<dbReference type="CDD" id="cd16913">
    <property type="entry name" value="YkuD_like"/>
    <property type="match status" value="1"/>
</dbReference>
<dbReference type="InterPro" id="IPR005490">
    <property type="entry name" value="LD_TPept_cat_dom"/>
</dbReference>
<evidence type="ECO:0000256" key="2">
    <source>
        <dbReference type="ARBA" id="ARBA00005992"/>
    </source>
</evidence>
<dbReference type="Pfam" id="PF03734">
    <property type="entry name" value="YkuD"/>
    <property type="match status" value="1"/>
</dbReference>
<dbReference type="PANTHER" id="PTHR36699">
    <property type="entry name" value="LD-TRANSPEPTIDASE"/>
    <property type="match status" value="1"/>
</dbReference>
<evidence type="ECO:0000256" key="1">
    <source>
        <dbReference type="ARBA" id="ARBA00004752"/>
    </source>
</evidence>
<evidence type="ECO:0000259" key="8">
    <source>
        <dbReference type="PROSITE" id="PS52029"/>
    </source>
</evidence>
<sequence>MPFECVSMRVWGCTALLLAGLMCEPEARAWEAVTDGLPDQAVVAVDKSRQRFFLMEKGKARDYLCTTGQAQGDKQVRGDLKTPEGVYFVVRKRTERLDFEEYGGEAYILDYPNPVDRLRGKTGSGIWVHSRGRAITPFESRGCVVLNLKDIAEVGPELKRGTPVLIGERVEIAPRKDAVREVEERTRGWRAAWRRGEAGDGFIAPERAASIRKVERQEKRVRVTFGPVRVLEGPGYVVSWFAQRTASPDGGAETGVRRLYWEKQGDGEYRIVGMAWAD</sequence>
<evidence type="ECO:0000256" key="3">
    <source>
        <dbReference type="ARBA" id="ARBA00022679"/>
    </source>
</evidence>
<dbReference type="GO" id="GO:0004180">
    <property type="term" value="F:carboxypeptidase activity"/>
    <property type="evidence" value="ECO:0007669"/>
    <property type="project" value="UniProtKB-ARBA"/>
</dbReference>
<reference evidence="9 10" key="2">
    <citation type="submission" date="2013-04" db="EMBL/GenBank/DDBJ databases">
        <title>The Genome Sequence of Bilophila wadsworthia 3_1_6.</title>
        <authorList>
            <consortium name="The Broad Institute Genomics Platform"/>
            <person name="Earl A."/>
            <person name="Ward D."/>
            <person name="Feldgarden M."/>
            <person name="Gevers D."/>
            <person name="Sibley C."/>
            <person name="Strauss J."/>
            <person name="Allen-Vercoe E."/>
            <person name="Walker B."/>
            <person name="Young S."/>
            <person name="Zeng Q."/>
            <person name="Gargeya S."/>
            <person name="Fitzgerald M."/>
            <person name="Haas B."/>
            <person name="Abouelleil A."/>
            <person name="Allen A.W."/>
            <person name="Alvarado L."/>
            <person name="Arachchi H.M."/>
            <person name="Berlin A.M."/>
            <person name="Chapman S.B."/>
            <person name="Gainer-Dewar J."/>
            <person name="Goldberg J."/>
            <person name="Griggs A."/>
            <person name="Gujja S."/>
            <person name="Hansen M."/>
            <person name="Howarth C."/>
            <person name="Imamovic A."/>
            <person name="Ireland A."/>
            <person name="Larimer J."/>
            <person name="McCowan C."/>
            <person name="Murphy C."/>
            <person name="Pearson M."/>
            <person name="Poon T.W."/>
            <person name="Priest M."/>
            <person name="Roberts A."/>
            <person name="Saif S."/>
            <person name="Shea T."/>
            <person name="Sisk P."/>
            <person name="Sykes S."/>
            <person name="Wortman J."/>
            <person name="Nusbaum C."/>
            <person name="Birren B."/>
        </authorList>
    </citation>
    <scope>NUCLEOTIDE SEQUENCE [LARGE SCALE GENOMIC DNA]</scope>
    <source>
        <strain evidence="9 10">3_1_6</strain>
    </source>
</reference>
<feature type="domain" description="L,D-TPase catalytic" evidence="8">
    <location>
        <begin position="41"/>
        <end position="167"/>
    </location>
</feature>
<dbReference type="GO" id="GO:0071555">
    <property type="term" value="P:cell wall organization"/>
    <property type="evidence" value="ECO:0007669"/>
    <property type="project" value="UniProtKB-UniRule"/>
</dbReference>
<evidence type="ECO:0000313" key="10">
    <source>
        <dbReference type="Proteomes" id="UP000006034"/>
    </source>
</evidence>
<comment type="similarity">
    <text evidence="2">Belongs to the YkuD family.</text>
</comment>
<evidence type="ECO:0000256" key="6">
    <source>
        <dbReference type="ARBA" id="ARBA00023316"/>
    </source>
</evidence>
<dbReference type="EMBL" id="ADCP02000001">
    <property type="protein sequence ID" value="EFV45398.2"/>
    <property type="molecule type" value="Genomic_DNA"/>
</dbReference>
<dbReference type="GO" id="GO:0009252">
    <property type="term" value="P:peptidoglycan biosynthetic process"/>
    <property type="evidence" value="ECO:0007669"/>
    <property type="project" value="UniProtKB-UniPathway"/>
</dbReference>
<evidence type="ECO:0000256" key="5">
    <source>
        <dbReference type="ARBA" id="ARBA00022984"/>
    </source>
</evidence>
<dbReference type="STRING" id="563192.HMPREF0179_00763"/>
<keyword evidence="10" id="KW-1185">Reference proteome</keyword>
<protein>
    <recommendedName>
        <fullName evidence="8">L,D-TPase catalytic domain-containing protein</fullName>
    </recommendedName>
</protein>
<keyword evidence="5 7" id="KW-0573">Peptidoglycan synthesis</keyword>
<dbReference type="GeneID" id="78085903"/>